<dbReference type="PANTHER" id="PTHR37508">
    <property type="entry name" value="TRANSMEMBRANE PROTEIN"/>
    <property type="match status" value="1"/>
</dbReference>
<dbReference type="RefSeq" id="XP_012206522.1">
    <property type="nucleotide sequence ID" value="XM_012351132.1"/>
</dbReference>
<sequence length="400" mass="43811">MSSNPALMLVSCDDYATDVEPALADGPLKNAIAAKEPYLAVKSCQQSMKLLMDVTKLLETATAASHGFPCSSAIINTLGRYQSLVVDTDIAADAFLRACMQVLKNYKTAFALRDKKKFDLVKKLLASATKIAKRMETIADELATTSKAAASIAQASLDETINANPTAIRMNQEQDETKTTRKTETEDHTAANKRCKCEATTHFNNNKCEAMPVKDANEMTATDRRDNEAVIAETHLVCINDVVPRQDECIAALRKQQKSNQAISDIVLQLSSPPGKGETYNMAIAALKMTVQALGSTTTSFEGVRDFWSKLASKTEDVDLLVDSMTDDWYTWLALAKINYAAVTGMADVKKSVHRVMSDLPNSMEAEARLPGLLKELQAILKDKDTDIAGQIKRVAQRLY</sequence>
<proteinExistence type="predicted"/>
<dbReference type="PANTHER" id="PTHR37508:SF1">
    <property type="entry name" value="TRANSMEMBRANE PROTEIN"/>
    <property type="match status" value="1"/>
</dbReference>
<dbReference type="GeneID" id="24134146"/>
<dbReference type="OrthoDB" id="10543923at2759"/>
<dbReference type="AlphaFoldDB" id="A0A067BW61"/>
<organism evidence="1 2">
    <name type="scientific">Saprolegnia parasitica (strain CBS 223.65)</name>
    <dbReference type="NCBI Taxonomy" id="695850"/>
    <lineage>
        <taxon>Eukaryota</taxon>
        <taxon>Sar</taxon>
        <taxon>Stramenopiles</taxon>
        <taxon>Oomycota</taxon>
        <taxon>Saprolegniomycetes</taxon>
        <taxon>Saprolegniales</taxon>
        <taxon>Saprolegniaceae</taxon>
        <taxon>Saprolegnia</taxon>
    </lineage>
</organism>
<protein>
    <submittedName>
        <fullName evidence="1">Uncharacterized protein</fullName>
    </submittedName>
</protein>
<keyword evidence="2" id="KW-1185">Reference proteome</keyword>
<dbReference type="VEuPathDB" id="FungiDB:SPRG_12161"/>
<dbReference type="EMBL" id="KK583263">
    <property type="protein sequence ID" value="KDO22734.1"/>
    <property type="molecule type" value="Genomic_DNA"/>
</dbReference>
<dbReference type="KEGG" id="spar:SPRG_12161"/>
<gene>
    <name evidence="1" type="ORF">SPRG_12161</name>
</gene>
<dbReference type="Proteomes" id="UP000030745">
    <property type="component" value="Unassembled WGS sequence"/>
</dbReference>
<reference evidence="1 2" key="1">
    <citation type="journal article" date="2013" name="PLoS Genet.">
        <title>Distinctive expansion of potential virulence genes in the genome of the oomycete fish pathogen Saprolegnia parasitica.</title>
        <authorList>
            <person name="Jiang R.H."/>
            <person name="de Bruijn I."/>
            <person name="Haas B.J."/>
            <person name="Belmonte R."/>
            <person name="Lobach L."/>
            <person name="Christie J."/>
            <person name="van den Ackerveken G."/>
            <person name="Bottin A."/>
            <person name="Bulone V."/>
            <person name="Diaz-Moreno S.M."/>
            <person name="Dumas B."/>
            <person name="Fan L."/>
            <person name="Gaulin E."/>
            <person name="Govers F."/>
            <person name="Grenville-Briggs L.J."/>
            <person name="Horner N.R."/>
            <person name="Levin J.Z."/>
            <person name="Mammella M."/>
            <person name="Meijer H.J."/>
            <person name="Morris P."/>
            <person name="Nusbaum C."/>
            <person name="Oome S."/>
            <person name="Phillips A.J."/>
            <person name="van Rooyen D."/>
            <person name="Rzeszutek E."/>
            <person name="Saraiva M."/>
            <person name="Secombes C.J."/>
            <person name="Seidl M.F."/>
            <person name="Snel B."/>
            <person name="Stassen J.H."/>
            <person name="Sykes S."/>
            <person name="Tripathy S."/>
            <person name="van den Berg H."/>
            <person name="Vega-Arreguin J.C."/>
            <person name="Wawra S."/>
            <person name="Young S.K."/>
            <person name="Zeng Q."/>
            <person name="Dieguez-Uribeondo J."/>
            <person name="Russ C."/>
            <person name="Tyler B.M."/>
            <person name="van West P."/>
        </authorList>
    </citation>
    <scope>NUCLEOTIDE SEQUENCE [LARGE SCALE GENOMIC DNA]</scope>
    <source>
        <strain evidence="1 2">CBS 223.65</strain>
    </source>
</reference>
<name>A0A067BW61_SAPPC</name>
<dbReference type="OMA" id="SAYQCME"/>
<evidence type="ECO:0000313" key="2">
    <source>
        <dbReference type="Proteomes" id="UP000030745"/>
    </source>
</evidence>
<evidence type="ECO:0000313" key="1">
    <source>
        <dbReference type="EMBL" id="KDO22734.1"/>
    </source>
</evidence>
<accession>A0A067BW61</accession>